<dbReference type="Gene3D" id="3.40.50.1970">
    <property type="match status" value="1"/>
</dbReference>
<dbReference type="Gene3D" id="1.20.1090.10">
    <property type="entry name" value="Dehydroquinate synthase-like - alpha domain"/>
    <property type="match status" value="1"/>
</dbReference>
<gene>
    <name evidence="4" type="ORF">DYH56_11565</name>
</gene>
<keyword evidence="5" id="KW-1185">Reference proteome</keyword>
<dbReference type="RefSeq" id="WP_114643033.1">
    <property type="nucleotide sequence ID" value="NZ_JAACIO010000015.1"/>
</dbReference>
<accession>A0ABX9KF31</accession>
<dbReference type="Pfam" id="PF25137">
    <property type="entry name" value="ADH_Fe_C"/>
    <property type="match status" value="1"/>
</dbReference>
<feature type="domain" description="Alcohol dehydrogenase iron-type/glycerol dehydrogenase GldA" evidence="2">
    <location>
        <begin position="10"/>
        <end position="177"/>
    </location>
</feature>
<dbReference type="SUPFAM" id="SSF56796">
    <property type="entry name" value="Dehydroquinate synthase-like"/>
    <property type="match status" value="1"/>
</dbReference>
<dbReference type="InterPro" id="IPR001670">
    <property type="entry name" value="ADH_Fe/GldA"/>
</dbReference>
<dbReference type="PROSITE" id="PS00060">
    <property type="entry name" value="ADH_IRON_2"/>
    <property type="match status" value="1"/>
</dbReference>
<name>A0ABX9KF31_9FUSO</name>
<dbReference type="InterPro" id="IPR056798">
    <property type="entry name" value="ADH_Fe_C"/>
</dbReference>
<sequence length="387" mass="42864">MLNFNFQNTTEIIFGKGVETQVGKKAAEYGKKVLLHYGGTSLKKFGLYDKIIKNLKDEGIEIFELGGVLPNPRLSLVKEGIKICKDNDIDFILAVGGGSAIDSAKAIGAGVKYDGDVWDFFEGKVTVSETLPLGVVLTIPAAGSEASSGTVITNEEGWYKKSFGGNVIRPKFAIMNPELTYTLPGYQTGAGAVDIMAHVLERYFTNEKHVELTDRLSEAVLKTVILNTPKALDFPEDYNARAEIMISSTIAHNNLLDMGRESDWASHGIEHELSGIYDITHGAGLAIILPAWMKYVYRSNIDRFVQFAIRVWNVDMNFNDPEAVVLEGIKRMEEFFTSIDMPTRLSQAEIDSEKFEEMAAKATEHGTLGNFVKLTKEDIVNIYRLAE</sequence>
<dbReference type="PANTHER" id="PTHR43633:SF1">
    <property type="entry name" value="ALCOHOL DEHYDROGENASE YQHD"/>
    <property type="match status" value="1"/>
</dbReference>
<protein>
    <submittedName>
        <fullName evidence="4">Iron-containing alcohol dehydrogenase</fullName>
    </submittedName>
</protein>
<evidence type="ECO:0000259" key="2">
    <source>
        <dbReference type="Pfam" id="PF00465"/>
    </source>
</evidence>
<evidence type="ECO:0000259" key="3">
    <source>
        <dbReference type="Pfam" id="PF25137"/>
    </source>
</evidence>
<keyword evidence="1" id="KW-0560">Oxidoreductase</keyword>
<proteinExistence type="predicted"/>
<evidence type="ECO:0000313" key="5">
    <source>
        <dbReference type="Proteomes" id="UP000263486"/>
    </source>
</evidence>
<dbReference type="Pfam" id="PF00465">
    <property type="entry name" value="Fe-ADH"/>
    <property type="match status" value="1"/>
</dbReference>
<dbReference type="CDD" id="cd08187">
    <property type="entry name" value="BDH"/>
    <property type="match status" value="1"/>
</dbReference>
<feature type="domain" description="Fe-containing alcohol dehydrogenase-like C-terminal" evidence="3">
    <location>
        <begin position="190"/>
        <end position="384"/>
    </location>
</feature>
<evidence type="ECO:0000256" key="1">
    <source>
        <dbReference type="ARBA" id="ARBA00023002"/>
    </source>
</evidence>
<dbReference type="EMBL" id="QUAJ01000021">
    <property type="protein sequence ID" value="REI40356.1"/>
    <property type="molecule type" value="Genomic_DNA"/>
</dbReference>
<dbReference type="InterPro" id="IPR044731">
    <property type="entry name" value="BDH-like"/>
</dbReference>
<organism evidence="4 5">
    <name type="scientific">Psychrilyobacter piezotolerans</name>
    <dbReference type="NCBI Taxonomy" id="2293438"/>
    <lineage>
        <taxon>Bacteria</taxon>
        <taxon>Fusobacteriati</taxon>
        <taxon>Fusobacteriota</taxon>
        <taxon>Fusobacteriia</taxon>
        <taxon>Fusobacteriales</taxon>
        <taxon>Fusobacteriaceae</taxon>
        <taxon>Psychrilyobacter</taxon>
    </lineage>
</organism>
<comment type="caution">
    <text evidence="4">The sequence shown here is derived from an EMBL/GenBank/DDBJ whole genome shotgun (WGS) entry which is preliminary data.</text>
</comment>
<dbReference type="Proteomes" id="UP000263486">
    <property type="component" value="Unassembled WGS sequence"/>
</dbReference>
<reference evidence="4 5" key="1">
    <citation type="submission" date="2018-08" db="EMBL/GenBank/DDBJ databases">
        <title>Draft genome sequence of Psychrilyobacter sp. strain SD5 isolated from Black Sea water.</title>
        <authorList>
            <person name="Yadav S."/>
            <person name="Villanueva L."/>
            <person name="Damste J.S.S."/>
        </authorList>
    </citation>
    <scope>NUCLEOTIDE SEQUENCE [LARGE SCALE GENOMIC DNA]</scope>
    <source>
        <strain evidence="4 5">SD5</strain>
    </source>
</reference>
<evidence type="ECO:0000313" key="4">
    <source>
        <dbReference type="EMBL" id="REI40356.1"/>
    </source>
</evidence>
<dbReference type="InterPro" id="IPR018211">
    <property type="entry name" value="ADH_Fe_CS"/>
</dbReference>
<dbReference type="PANTHER" id="PTHR43633">
    <property type="entry name" value="ALCOHOL DEHYDROGENASE YQHD"/>
    <property type="match status" value="1"/>
</dbReference>